<sequence>TEDYHWERRTNFLLCVAVYKIAKYKCLQIRHELYYESVASLYY</sequence>
<evidence type="ECO:0000313" key="1">
    <source>
        <dbReference type="EnsemblPlants" id="TuG1812G0500001657.01.T01.cds260602"/>
    </source>
</evidence>
<reference evidence="1" key="2">
    <citation type="submission" date="2018-03" db="EMBL/GenBank/DDBJ databases">
        <title>The Triticum urartu genome reveals the dynamic nature of wheat genome evolution.</title>
        <authorList>
            <person name="Ling H."/>
            <person name="Ma B."/>
            <person name="Shi X."/>
            <person name="Liu H."/>
            <person name="Dong L."/>
            <person name="Sun H."/>
            <person name="Cao Y."/>
            <person name="Gao Q."/>
            <person name="Zheng S."/>
            <person name="Li Y."/>
            <person name="Yu Y."/>
            <person name="Du H."/>
            <person name="Qi M."/>
            <person name="Li Y."/>
            <person name="Yu H."/>
            <person name="Cui Y."/>
            <person name="Wang N."/>
            <person name="Chen C."/>
            <person name="Wu H."/>
            <person name="Zhao Y."/>
            <person name="Zhang J."/>
            <person name="Li Y."/>
            <person name="Zhou W."/>
            <person name="Zhang B."/>
            <person name="Hu W."/>
            <person name="Eijk M."/>
            <person name="Tang J."/>
            <person name="Witsenboer H."/>
            <person name="Zhao S."/>
            <person name="Li Z."/>
            <person name="Zhang A."/>
            <person name="Wang D."/>
            <person name="Liang C."/>
        </authorList>
    </citation>
    <scope>NUCLEOTIDE SEQUENCE [LARGE SCALE GENOMIC DNA]</scope>
    <source>
        <strain evidence="1">cv. G1812</strain>
    </source>
</reference>
<reference evidence="2" key="1">
    <citation type="journal article" date="2013" name="Nature">
        <title>Draft genome of the wheat A-genome progenitor Triticum urartu.</title>
        <authorList>
            <person name="Ling H.Q."/>
            <person name="Zhao S."/>
            <person name="Liu D."/>
            <person name="Wang J."/>
            <person name="Sun H."/>
            <person name="Zhang C."/>
            <person name="Fan H."/>
            <person name="Li D."/>
            <person name="Dong L."/>
            <person name="Tao Y."/>
            <person name="Gao C."/>
            <person name="Wu H."/>
            <person name="Li Y."/>
            <person name="Cui Y."/>
            <person name="Guo X."/>
            <person name="Zheng S."/>
            <person name="Wang B."/>
            <person name="Yu K."/>
            <person name="Liang Q."/>
            <person name="Yang W."/>
            <person name="Lou X."/>
            <person name="Chen J."/>
            <person name="Feng M."/>
            <person name="Jian J."/>
            <person name="Zhang X."/>
            <person name="Luo G."/>
            <person name="Jiang Y."/>
            <person name="Liu J."/>
            <person name="Wang Z."/>
            <person name="Sha Y."/>
            <person name="Zhang B."/>
            <person name="Wu H."/>
            <person name="Tang D."/>
            <person name="Shen Q."/>
            <person name="Xue P."/>
            <person name="Zou S."/>
            <person name="Wang X."/>
            <person name="Liu X."/>
            <person name="Wang F."/>
            <person name="Yang Y."/>
            <person name="An X."/>
            <person name="Dong Z."/>
            <person name="Zhang K."/>
            <person name="Zhang X."/>
            <person name="Luo M.C."/>
            <person name="Dvorak J."/>
            <person name="Tong Y."/>
            <person name="Wang J."/>
            <person name="Yang H."/>
            <person name="Li Z."/>
            <person name="Wang D."/>
            <person name="Zhang A."/>
            <person name="Wang J."/>
        </authorList>
    </citation>
    <scope>NUCLEOTIDE SEQUENCE</scope>
    <source>
        <strain evidence="2">cv. G1812</strain>
    </source>
</reference>
<dbReference type="EnsemblPlants" id="TuG1812G0500001657.01.T01">
    <property type="protein sequence ID" value="TuG1812G0500001657.01.T01.cds260602"/>
    <property type="gene ID" value="TuG1812G0500001657.01"/>
</dbReference>
<protein>
    <submittedName>
        <fullName evidence="1">Uncharacterized protein</fullName>
    </submittedName>
</protein>
<evidence type="ECO:0000313" key="2">
    <source>
        <dbReference type="Proteomes" id="UP000015106"/>
    </source>
</evidence>
<dbReference type="Proteomes" id="UP000015106">
    <property type="component" value="Chromosome 5"/>
</dbReference>
<organism evidence="1 2">
    <name type="scientific">Triticum urartu</name>
    <name type="common">Red wild einkorn</name>
    <name type="synonym">Crithodium urartu</name>
    <dbReference type="NCBI Taxonomy" id="4572"/>
    <lineage>
        <taxon>Eukaryota</taxon>
        <taxon>Viridiplantae</taxon>
        <taxon>Streptophyta</taxon>
        <taxon>Embryophyta</taxon>
        <taxon>Tracheophyta</taxon>
        <taxon>Spermatophyta</taxon>
        <taxon>Magnoliopsida</taxon>
        <taxon>Liliopsida</taxon>
        <taxon>Poales</taxon>
        <taxon>Poaceae</taxon>
        <taxon>BOP clade</taxon>
        <taxon>Pooideae</taxon>
        <taxon>Triticodae</taxon>
        <taxon>Triticeae</taxon>
        <taxon>Triticinae</taxon>
        <taxon>Triticum</taxon>
    </lineage>
</organism>
<dbReference type="Gramene" id="TuG1812G0500001657.01.T01">
    <property type="protein sequence ID" value="TuG1812G0500001657.01.T01.cds260602"/>
    <property type="gene ID" value="TuG1812G0500001657.01"/>
</dbReference>
<keyword evidence="2" id="KW-1185">Reference proteome</keyword>
<proteinExistence type="predicted"/>
<accession>A0A8R7QD51</accession>
<dbReference type="AlphaFoldDB" id="A0A8R7QD51"/>
<reference evidence="1" key="3">
    <citation type="submission" date="2022-06" db="UniProtKB">
        <authorList>
            <consortium name="EnsemblPlants"/>
        </authorList>
    </citation>
    <scope>IDENTIFICATION</scope>
</reference>
<name>A0A8R7QD51_TRIUA</name>